<evidence type="ECO:0000256" key="5">
    <source>
        <dbReference type="PROSITE-ProRule" id="PRU00552"/>
    </source>
</evidence>
<evidence type="ECO:0000256" key="3">
    <source>
        <dbReference type="ARBA" id="ARBA00022806"/>
    </source>
</evidence>
<accession>A0A9K3PQG5</accession>
<dbReference type="GO" id="GO:0016787">
    <property type="term" value="F:hydrolase activity"/>
    <property type="evidence" value="ECO:0007669"/>
    <property type="project" value="UniProtKB-KW"/>
</dbReference>
<feature type="short sequence motif" description="Q motif" evidence="5">
    <location>
        <begin position="65"/>
        <end position="93"/>
    </location>
</feature>
<feature type="compositionally biased region" description="Basic and acidic residues" evidence="7">
    <location>
        <begin position="281"/>
        <end position="320"/>
    </location>
</feature>
<protein>
    <submittedName>
        <fullName evidence="11">DNA/RNA helicase, superfamily II, SNF2 family protein</fullName>
    </submittedName>
</protein>
<dbReference type="GO" id="GO:0005524">
    <property type="term" value="F:ATP binding"/>
    <property type="evidence" value="ECO:0007669"/>
    <property type="project" value="UniProtKB-KW"/>
</dbReference>
<evidence type="ECO:0000259" key="10">
    <source>
        <dbReference type="PROSITE" id="PS51195"/>
    </source>
</evidence>
<evidence type="ECO:0000256" key="2">
    <source>
        <dbReference type="ARBA" id="ARBA00022801"/>
    </source>
</evidence>
<evidence type="ECO:0000313" key="12">
    <source>
        <dbReference type="Proteomes" id="UP000693970"/>
    </source>
</evidence>
<dbReference type="InterPro" id="IPR014014">
    <property type="entry name" value="RNA_helicase_DEAD_Q_motif"/>
</dbReference>
<feature type="compositionally biased region" description="Acidic residues" evidence="7">
    <location>
        <begin position="321"/>
        <end position="340"/>
    </location>
</feature>
<feature type="domain" description="DEAD-box RNA helicase Q" evidence="10">
    <location>
        <begin position="65"/>
        <end position="93"/>
    </location>
</feature>
<sequence>MSTLFGKKPHNRREKASAKRKHEDISAATTSSVGNLNHEKTTRTERDDNPIDGSNNVIPSLSPWATFEDLGLAEPLVETCKALGFKSPTPVQRQIIPFLIREQSSHVLALAETGSGKTAAFALPLLHHLAKDPYGIFGVIVSPTRELAKQIHQQLLALGSSYNVESALVVGGMDMVQQACALDRKPHFIVATPGRLAELLRGPNPPQLRHVRFLVLDEADRLLASNSGFERDVAELLLHCNRDKRTKCQTLLFSATMTRSLESIEEIAGAGKGRLPMKKFVIRDDSKTKSQKNVDAKLQEKREMEEDHSNSNSSEEKESDSADDISTDGERDSESDDEDKDASFKECSASKSPEDSAAEKLTPRIPAGLKQEYVFMPSRVRDAYLLTTIRTLLSNGGRAKDREGRNAWRGRPRDNEDVEEDNEEEAGKARSTIVFVATCERAALVSEILAQVGVDNVALHSLLSQNRRLAALAKFKSQQVRVLVATDIASRGLDVPSVDLVINSELPRNPVNYVHRVGRTARAGRRGRAISLVSEVDVSLVHAAENITGRPLEKCSEVTDDDAIRMLGPVTKASRLAKMKLMDIGFDELLKKFKERKVRDRKERQRIEKALRKQTKKQEE</sequence>
<organism evidence="11 12">
    <name type="scientific">Nitzschia inconspicua</name>
    <dbReference type="NCBI Taxonomy" id="303405"/>
    <lineage>
        <taxon>Eukaryota</taxon>
        <taxon>Sar</taxon>
        <taxon>Stramenopiles</taxon>
        <taxon>Ochrophyta</taxon>
        <taxon>Bacillariophyta</taxon>
        <taxon>Bacillariophyceae</taxon>
        <taxon>Bacillariophycidae</taxon>
        <taxon>Bacillariales</taxon>
        <taxon>Bacillariaceae</taxon>
        <taxon>Nitzschia</taxon>
    </lineage>
</organism>
<dbReference type="InterPro" id="IPR014001">
    <property type="entry name" value="Helicase_ATP-bd"/>
</dbReference>
<dbReference type="GO" id="GO:0005829">
    <property type="term" value="C:cytosol"/>
    <property type="evidence" value="ECO:0007669"/>
    <property type="project" value="TreeGrafter"/>
</dbReference>
<evidence type="ECO:0000256" key="4">
    <source>
        <dbReference type="ARBA" id="ARBA00022840"/>
    </source>
</evidence>
<keyword evidence="4 6" id="KW-0067">ATP-binding</keyword>
<dbReference type="SMART" id="SM00490">
    <property type="entry name" value="HELICc"/>
    <property type="match status" value="1"/>
</dbReference>
<dbReference type="Pfam" id="PF00270">
    <property type="entry name" value="DEAD"/>
    <property type="match status" value="1"/>
</dbReference>
<feature type="domain" description="Helicase C-terminal" evidence="9">
    <location>
        <begin position="413"/>
        <end position="564"/>
    </location>
</feature>
<dbReference type="PROSITE" id="PS51192">
    <property type="entry name" value="HELICASE_ATP_BIND_1"/>
    <property type="match status" value="1"/>
</dbReference>
<evidence type="ECO:0000256" key="7">
    <source>
        <dbReference type="SAM" id="MobiDB-lite"/>
    </source>
</evidence>
<dbReference type="GO" id="GO:0003676">
    <property type="term" value="F:nucleic acid binding"/>
    <property type="evidence" value="ECO:0007669"/>
    <property type="project" value="InterPro"/>
</dbReference>
<dbReference type="PROSITE" id="PS00039">
    <property type="entry name" value="DEAD_ATP_HELICASE"/>
    <property type="match status" value="1"/>
</dbReference>
<dbReference type="SMART" id="SM00487">
    <property type="entry name" value="DEXDc"/>
    <property type="match status" value="1"/>
</dbReference>
<feature type="compositionally biased region" description="Basic and acidic residues" evidence="7">
    <location>
        <begin position="14"/>
        <end position="25"/>
    </location>
</feature>
<dbReference type="PANTHER" id="PTHR47959">
    <property type="entry name" value="ATP-DEPENDENT RNA HELICASE RHLE-RELATED"/>
    <property type="match status" value="1"/>
</dbReference>
<dbReference type="InterPro" id="IPR011545">
    <property type="entry name" value="DEAD/DEAH_box_helicase_dom"/>
</dbReference>
<feature type="compositionally biased region" description="Basic and acidic residues" evidence="7">
    <location>
        <begin position="398"/>
        <end position="415"/>
    </location>
</feature>
<keyword evidence="3 6" id="KW-0347">Helicase</keyword>
<gene>
    <name evidence="11" type="ORF">IV203_002814</name>
</gene>
<dbReference type="CDD" id="cd18787">
    <property type="entry name" value="SF2_C_DEAD"/>
    <property type="match status" value="1"/>
</dbReference>
<dbReference type="PROSITE" id="PS51194">
    <property type="entry name" value="HELICASE_CTER"/>
    <property type="match status" value="1"/>
</dbReference>
<feature type="compositionally biased region" description="Basic and acidic residues" evidence="7">
    <location>
        <begin position="37"/>
        <end position="49"/>
    </location>
</feature>
<evidence type="ECO:0000259" key="9">
    <source>
        <dbReference type="PROSITE" id="PS51194"/>
    </source>
</evidence>
<dbReference type="InterPro" id="IPR001650">
    <property type="entry name" value="Helicase_C-like"/>
</dbReference>
<dbReference type="OrthoDB" id="10261904at2759"/>
<feature type="region of interest" description="Disordered" evidence="7">
    <location>
        <begin position="281"/>
        <end position="363"/>
    </location>
</feature>
<feature type="domain" description="Helicase ATP-binding" evidence="8">
    <location>
        <begin position="98"/>
        <end position="264"/>
    </location>
</feature>
<comment type="caution">
    <text evidence="11">The sequence shown here is derived from an EMBL/GenBank/DDBJ whole genome shotgun (WGS) entry which is preliminary data.</text>
</comment>
<dbReference type="InterPro" id="IPR050079">
    <property type="entry name" value="DEAD_box_RNA_helicase"/>
</dbReference>
<dbReference type="PANTHER" id="PTHR47959:SF24">
    <property type="entry name" value="ATP-DEPENDENT RNA HELICASE"/>
    <property type="match status" value="1"/>
</dbReference>
<comment type="similarity">
    <text evidence="6">Belongs to the DEAD box helicase family.</text>
</comment>
<dbReference type="Proteomes" id="UP000693970">
    <property type="component" value="Unassembled WGS sequence"/>
</dbReference>
<keyword evidence="1 6" id="KW-0547">Nucleotide-binding</keyword>
<keyword evidence="2 6" id="KW-0378">Hydrolase</keyword>
<name>A0A9K3PQG5_9STRA</name>
<evidence type="ECO:0000313" key="11">
    <source>
        <dbReference type="EMBL" id="KAG7353459.1"/>
    </source>
</evidence>
<feature type="compositionally biased region" description="Basic and acidic residues" evidence="7">
    <location>
        <begin position="352"/>
        <end position="362"/>
    </location>
</feature>
<feature type="region of interest" description="Disordered" evidence="7">
    <location>
        <begin position="396"/>
        <end position="425"/>
    </location>
</feature>
<dbReference type="GO" id="GO:0003724">
    <property type="term" value="F:RNA helicase activity"/>
    <property type="evidence" value="ECO:0007669"/>
    <property type="project" value="InterPro"/>
</dbReference>
<evidence type="ECO:0000256" key="1">
    <source>
        <dbReference type="ARBA" id="ARBA00022741"/>
    </source>
</evidence>
<keyword evidence="12" id="KW-1185">Reference proteome</keyword>
<feature type="region of interest" description="Disordered" evidence="7">
    <location>
        <begin position="601"/>
        <end position="620"/>
    </location>
</feature>
<evidence type="ECO:0000256" key="6">
    <source>
        <dbReference type="RuleBase" id="RU000492"/>
    </source>
</evidence>
<dbReference type="Pfam" id="PF00271">
    <property type="entry name" value="Helicase_C"/>
    <property type="match status" value="1"/>
</dbReference>
<dbReference type="EMBL" id="JAGRRH010000016">
    <property type="protein sequence ID" value="KAG7353459.1"/>
    <property type="molecule type" value="Genomic_DNA"/>
</dbReference>
<feature type="region of interest" description="Disordered" evidence="7">
    <location>
        <begin position="1"/>
        <end position="55"/>
    </location>
</feature>
<dbReference type="InterPro" id="IPR000629">
    <property type="entry name" value="RNA-helicase_DEAD-box_CS"/>
</dbReference>
<proteinExistence type="inferred from homology"/>
<dbReference type="AlphaFoldDB" id="A0A9K3PQG5"/>
<reference evidence="11" key="1">
    <citation type="journal article" date="2021" name="Sci. Rep.">
        <title>Diploid genomic architecture of Nitzschia inconspicua, an elite biomass production diatom.</title>
        <authorList>
            <person name="Oliver A."/>
            <person name="Podell S."/>
            <person name="Pinowska A."/>
            <person name="Traller J.C."/>
            <person name="Smith S.R."/>
            <person name="McClure R."/>
            <person name="Beliaev A."/>
            <person name="Bohutskyi P."/>
            <person name="Hill E.A."/>
            <person name="Rabines A."/>
            <person name="Zheng H."/>
            <person name="Allen L.Z."/>
            <person name="Kuo A."/>
            <person name="Grigoriev I.V."/>
            <person name="Allen A.E."/>
            <person name="Hazlebeck D."/>
            <person name="Allen E.E."/>
        </authorList>
    </citation>
    <scope>NUCLEOTIDE SEQUENCE</scope>
    <source>
        <strain evidence="11">Hildebrandi</strain>
    </source>
</reference>
<reference evidence="11" key="2">
    <citation type="submission" date="2021-04" db="EMBL/GenBank/DDBJ databases">
        <authorList>
            <person name="Podell S."/>
        </authorList>
    </citation>
    <scope>NUCLEOTIDE SEQUENCE</scope>
    <source>
        <strain evidence="11">Hildebrandi</strain>
    </source>
</reference>
<evidence type="ECO:0000259" key="8">
    <source>
        <dbReference type="PROSITE" id="PS51192"/>
    </source>
</evidence>
<dbReference type="PROSITE" id="PS51195">
    <property type="entry name" value="Q_MOTIF"/>
    <property type="match status" value="1"/>
</dbReference>